<evidence type="ECO:0008006" key="4">
    <source>
        <dbReference type="Google" id="ProtNLM"/>
    </source>
</evidence>
<gene>
    <name evidence="2" type="ORF">DICVIV_03993</name>
</gene>
<feature type="compositionally biased region" description="Basic and acidic residues" evidence="1">
    <location>
        <begin position="10"/>
        <end position="20"/>
    </location>
</feature>
<proteinExistence type="predicted"/>
<evidence type="ECO:0000313" key="3">
    <source>
        <dbReference type="Proteomes" id="UP000053766"/>
    </source>
</evidence>
<reference evidence="3" key="2">
    <citation type="journal article" date="2016" name="Sci. Rep.">
        <title>Dictyocaulus viviparus genome, variome and transcriptome elucidate lungworm biology and support future intervention.</title>
        <authorList>
            <person name="McNulty S.N."/>
            <person name="Strube C."/>
            <person name="Rosa B.A."/>
            <person name="Martin J.C."/>
            <person name="Tyagi R."/>
            <person name="Choi Y.J."/>
            <person name="Wang Q."/>
            <person name="Hallsworth Pepin K."/>
            <person name="Zhang X."/>
            <person name="Ozersky P."/>
            <person name="Wilson R.K."/>
            <person name="Sternberg P.W."/>
            <person name="Gasser R.B."/>
            <person name="Mitreva M."/>
        </authorList>
    </citation>
    <scope>NUCLEOTIDE SEQUENCE [LARGE SCALE GENOMIC DNA]</scope>
    <source>
        <strain evidence="3">HannoverDv2000</strain>
    </source>
</reference>
<dbReference type="AlphaFoldDB" id="A0A0D8Y157"/>
<dbReference type="Gene3D" id="3.75.10.10">
    <property type="entry name" value="L-arginine/glycine Amidinotransferase, Chain A"/>
    <property type="match status" value="1"/>
</dbReference>
<dbReference type="EMBL" id="KN716221">
    <property type="protein sequence ID" value="KJH49882.1"/>
    <property type="molecule type" value="Genomic_DNA"/>
</dbReference>
<organism evidence="2 3">
    <name type="scientific">Dictyocaulus viviparus</name>
    <name type="common">Bovine lungworm</name>
    <dbReference type="NCBI Taxonomy" id="29172"/>
    <lineage>
        <taxon>Eukaryota</taxon>
        <taxon>Metazoa</taxon>
        <taxon>Ecdysozoa</taxon>
        <taxon>Nematoda</taxon>
        <taxon>Chromadorea</taxon>
        <taxon>Rhabditida</taxon>
        <taxon>Rhabditina</taxon>
        <taxon>Rhabditomorpha</taxon>
        <taxon>Strongyloidea</taxon>
        <taxon>Metastrongylidae</taxon>
        <taxon>Dictyocaulus</taxon>
    </lineage>
</organism>
<reference evidence="2 3" key="1">
    <citation type="submission" date="2013-11" db="EMBL/GenBank/DDBJ databases">
        <title>Draft genome of the bovine lungworm Dictyocaulus viviparus.</title>
        <authorList>
            <person name="Mitreva M."/>
        </authorList>
    </citation>
    <scope>NUCLEOTIDE SEQUENCE [LARGE SCALE GENOMIC DNA]</scope>
    <source>
        <strain evidence="2 3">HannoverDv2000</strain>
    </source>
</reference>
<name>A0A0D8Y157_DICVI</name>
<dbReference type="Proteomes" id="UP000053766">
    <property type="component" value="Unassembled WGS sequence"/>
</dbReference>
<evidence type="ECO:0000256" key="1">
    <source>
        <dbReference type="SAM" id="MobiDB-lite"/>
    </source>
</evidence>
<feature type="region of interest" description="Disordered" evidence="1">
    <location>
        <begin position="1"/>
        <end position="20"/>
    </location>
</feature>
<dbReference type="OrthoDB" id="5811836at2759"/>
<sequence>MTTARSGKQITRDKSFKKSSEGDKVQYVLWRYYEKLPFPLSRIEELLEHYGFKTHFVPMSEFLKSGGSAKCLTLRLN</sequence>
<accession>A0A0D8Y157</accession>
<protein>
    <recommendedName>
        <fullName evidence="4">Amidinotransferase</fullName>
    </recommendedName>
</protein>
<keyword evidence="3" id="KW-1185">Reference proteome</keyword>
<evidence type="ECO:0000313" key="2">
    <source>
        <dbReference type="EMBL" id="KJH49882.1"/>
    </source>
</evidence>
<dbReference type="SUPFAM" id="SSF55909">
    <property type="entry name" value="Pentein"/>
    <property type="match status" value="1"/>
</dbReference>